<sequence length="15" mass="1632">MHSHATPRHVTLSAS</sequence>
<name>A0A5B7K744_PORTR</name>
<reference evidence="1 2" key="1">
    <citation type="submission" date="2019-05" db="EMBL/GenBank/DDBJ databases">
        <title>Another draft genome of Portunus trituberculatus and its Hox gene families provides insights of decapod evolution.</title>
        <authorList>
            <person name="Jeong J.-H."/>
            <person name="Song I."/>
            <person name="Kim S."/>
            <person name="Choi T."/>
            <person name="Kim D."/>
            <person name="Ryu S."/>
            <person name="Kim W."/>
        </authorList>
    </citation>
    <scope>NUCLEOTIDE SEQUENCE [LARGE SCALE GENOMIC DNA]</scope>
    <source>
        <tissue evidence="1">Muscle</tissue>
    </source>
</reference>
<evidence type="ECO:0000313" key="2">
    <source>
        <dbReference type="Proteomes" id="UP000324222"/>
    </source>
</evidence>
<accession>A0A5B7K744</accession>
<evidence type="ECO:0000313" key="1">
    <source>
        <dbReference type="EMBL" id="MPD02424.1"/>
    </source>
</evidence>
<comment type="caution">
    <text evidence="1">The sequence shown here is derived from an EMBL/GenBank/DDBJ whole genome shotgun (WGS) entry which is preliminary data.</text>
</comment>
<keyword evidence="2" id="KW-1185">Reference proteome</keyword>
<dbReference type="Proteomes" id="UP000324222">
    <property type="component" value="Unassembled WGS sequence"/>
</dbReference>
<organism evidence="1 2">
    <name type="scientific">Portunus trituberculatus</name>
    <name type="common">Swimming crab</name>
    <name type="synonym">Neptunus trituberculatus</name>
    <dbReference type="NCBI Taxonomy" id="210409"/>
    <lineage>
        <taxon>Eukaryota</taxon>
        <taxon>Metazoa</taxon>
        <taxon>Ecdysozoa</taxon>
        <taxon>Arthropoda</taxon>
        <taxon>Crustacea</taxon>
        <taxon>Multicrustacea</taxon>
        <taxon>Malacostraca</taxon>
        <taxon>Eumalacostraca</taxon>
        <taxon>Eucarida</taxon>
        <taxon>Decapoda</taxon>
        <taxon>Pleocyemata</taxon>
        <taxon>Brachyura</taxon>
        <taxon>Eubrachyura</taxon>
        <taxon>Portunoidea</taxon>
        <taxon>Portunidae</taxon>
        <taxon>Portuninae</taxon>
        <taxon>Portunus</taxon>
    </lineage>
</organism>
<dbReference type="EMBL" id="VSRR010131336">
    <property type="protein sequence ID" value="MPD02424.1"/>
    <property type="molecule type" value="Genomic_DNA"/>
</dbReference>
<gene>
    <name evidence="1" type="ORF">E2C01_098004</name>
</gene>
<protein>
    <submittedName>
        <fullName evidence="1">Uncharacterized protein</fullName>
    </submittedName>
</protein>
<proteinExistence type="predicted"/>